<feature type="compositionally biased region" description="Low complexity" evidence="2">
    <location>
        <begin position="21"/>
        <end position="37"/>
    </location>
</feature>
<dbReference type="Pfam" id="PF00079">
    <property type="entry name" value="Serpin"/>
    <property type="match status" value="1"/>
</dbReference>
<evidence type="ECO:0000256" key="3">
    <source>
        <dbReference type="SAM" id="SignalP"/>
    </source>
</evidence>
<dbReference type="AlphaFoldDB" id="A0A150PT18"/>
<dbReference type="InterPro" id="IPR023795">
    <property type="entry name" value="Serpin_CS"/>
</dbReference>
<dbReference type="InterPro" id="IPR000215">
    <property type="entry name" value="Serpin_fam"/>
</dbReference>
<dbReference type="GO" id="GO:0006508">
    <property type="term" value="P:proteolysis"/>
    <property type="evidence" value="ECO:0007669"/>
    <property type="project" value="UniProtKB-KW"/>
</dbReference>
<dbReference type="InterPro" id="IPR042185">
    <property type="entry name" value="Serpin_sf_2"/>
</dbReference>
<evidence type="ECO:0000259" key="4">
    <source>
        <dbReference type="SMART" id="SM00093"/>
    </source>
</evidence>
<dbReference type="CDD" id="cd19590">
    <property type="entry name" value="serpin_thermopin-like"/>
    <property type="match status" value="1"/>
</dbReference>
<dbReference type="PROSITE" id="PS51257">
    <property type="entry name" value="PROKAR_LIPOPROTEIN"/>
    <property type="match status" value="1"/>
</dbReference>
<evidence type="ECO:0000256" key="1">
    <source>
        <dbReference type="RuleBase" id="RU000411"/>
    </source>
</evidence>
<dbReference type="GO" id="GO:0005615">
    <property type="term" value="C:extracellular space"/>
    <property type="evidence" value="ECO:0007669"/>
    <property type="project" value="InterPro"/>
</dbReference>
<comment type="caution">
    <text evidence="5">The sequence shown here is derived from an EMBL/GenBank/DDBJ whole genome shotgun (WGS) entry which is preliminary data.</text>
</comment>
<feature type="domain" description="Serpin" evidence="4">
    <location>
        <begin position="78"/>
        <end position="439"/>
    </location>
</feature>
<name>A0A150PT18_SORCE</name>
<feature type="signal peptide" evidence="3">
    <location>
        <begin position="1"/>
        <end position="22"/>
    </location>
</feature>
<dbReference type="GO" id="GO:0004867">
    <property type="term" value="F:serine-type endopeptidase inhibitor activity"/>
    <property type="evidence" value="ECO:0007669"/>
    <property type="project" value="InterPro"/>
</dbReference>
<dbReference type="EMBL" id="JELX01001549">
    <property type="protein sequence ID" value="KYF58626.1"/>
    <property type="molecule type" value="Genomic_DNA"/>
</dbReference>
<keyword evidence="3" id="KW-0732">Signal</keyword>
<feature type="chain" id="PRO_5007566164" evidence="3">
    <location>
        <begin position="23"/>
        <end position="441"/>
    </location>
</feature>
<evidence type="ECO:0000256" key="2">
    <source>
        <dbReference type="SAM" id="MobiDB-lite"/>
    </source>
</evidence>
<proteinExistence type="inferred from homology"/>
<dbReference type="Gene3D" id="2.30.39.10">
    <property type="entry name" value="Alpha-1-antitrypsin, domain 1"/>
    <property type="match status" value="1"/>
</dbReference>
<dbReference type="InterPro" id="IPR036186">
    <property type="entry name" value="Serpin_sf"/>
</dbReference>
<evidence type="ECO:0000313" key="6">
    <source>
        <dbReference type="Proteomes" id="UP000075604"/>
    </source>
</evidence>
<evidence type="ECO:0000313" key="5">
    <source>
        <dbReference type="EMBL" id="KYF58626.1"/>
    </source>
</evidence>
<organism evidence="5 6">
    <name type="scientific">Sorangium cellulosum</name>
    <name type="common">Polyangium cellulosum</name>
    <dbReference type="NCBI Taxonomy" id="56"/>
    <lineage>
        <taxon>Bacteria</taxon>
        <taxon>Pseudomonadati</taxon>
        <taxon>Myxococcota</taxon>
        <taxon>Polyangia</taxon>
        <taxon>Polyangiales</taxon>
        <taxon>Polyangiaceae</taxon>
        <taxon>Sorangium</taxon>
    </lineage>
</organism>
<keyword evidence="5" id="KW-0645">Protease</keyword>
<dbReference type="SUPFAM" id="SSF56574">
    <property type="entry name" value="Serpins"/>
    <property type="match status" value="1"/>
</dbReference>
<dbReference type="InterPro" id="IPR023796">
    <property type="entry name" value="Serpin_dom"/>
</dbReference>
<dbReference type="InterPro" id="IPR042178">
    <property type="entry name" value="Serpin_sf_1"/>
</dbReference>
<comment type="similarity">
    <text evidence="1">Belongs to the serpin family.</text>
</comment>
<reference evidence="5 6" key="1">
    <citation type="submission" date="2014-02" db="EMBL/GenBank/DDBJ databases">
        <title>The small core and large imbalanced accessory genome model reveals a collaborative survival strategy of Sorangium cellulosum strains in nature.</title>
        <authorList>
            <person name="Han K."/>
            <person name="Peng R."/>
            <person name="Blom J."/>
            <person name="Li Y.-Z."/>
        </authorList>
    </citation>
    <scope>NUCLEOTIDE SEQUENCE [LARGE SCALE GENOMIC DNA]</scope>
    <source>
        <strain evidence="5 6">So0157-18</strain>
    </source>
</reference>
<dbReference type="Proteomes" id="UP000075604">
    <property type="component" value="Unassembled WGS sequence"/>
</dbReference>
<sequence>MRRPPISAILLPFSLMSAGCSSDGAAAAKPSPQPSASGCSDPDTAGCVIASEKPRIRAPDVPQADAKELVAGNTAFALELYRQVGAEPGNLFYSPYSVSSALAMTYAGARGETAEQMARALRFTLPEARLHPAFNALDLALARRGEGAEGQDGAGFRLKVANALWGQVGSSFAPSFLDVLAESYGAGLRVVDFAQAPEEARGIINGWVAERTEDRIKDILPEGAIQPATRLVLTNAIYFNAAWQFPFEEEATAPGDFTLADGSTVSVPMMTGNAQVRYGEGDGYEALEMPYDGGELSMVLVLPSELGGFEAELDRERLDGVLASLGSRSVTMTLPRFRFASTLDLVQPLTELGMPTAFSGLADFSGMNGQGGLFISDVLHKAFVSVNEAGTEAAAATGVVIGETSAPEPATIHFDRPFLFFIRDHATGAILFVGRVANPSG</sequence>
<keyword evidence="5" id="KW-0378">Hydrolase</keyword>
<dbReference type="PANTHER" id="PTHR11461">
    <property type="entry name" value="SERINE PROTEASE INHIBITOR, SERPIN"/>
    <property type="match status" value="1"/>
</dbReference>
<protein>
    <submittedName>
        <fullName evidence="5">Serine protease</fullName>
    </submittedName>
</protein>
<dbReference type="GO" id="GO:0008233">
    <property type="term" value="F:peptidase activity"/>
    <property type="evidence" value="ECO:0007669"/>
    <property type="project" value="UniProtKB-KW"/>
</dbReference>
<dbReference type="Gene3D" id="3.30.497.10">
    <property type="entry name" value="Antithrombin, subunit I, domain 2"/>
    <property type="match status" value="1"/>
</dbReference>
<feature type="region of interest" description="Disordered" evidence="2">
    <location>
        <begin position="21"/>
        <end position="42"/>
    </location>
</feature>
<gene>
    <name evidence="5" type="ORF">BE04_22685</name>
</gene>
<accession>A0A150PT18</accession>
<dbReference type="PROSITE" id="PS00284">
    <property type="entry name" value="SERPIN"/>
    <property type="match status" value="1"/>
</dbReference>
<dbReference type="PANTHER" id="PTHR11461:SF211">
    <property type="entry name" value="GH10112P-RELATED"/>
    <property type="match status" value="1"/>
</dbReference>
<dbReference type="SMART" id="SM00093">
    <property type="entry name" value="SERPIN"/>
    <property type="match status" value="1"/>
</dbReference>